<dbReference type="PANTHER" id="PTHR45663:SF11">
    <property type="entry name" value="GEO12009P1"/>
    <property type="match status" value="1"/>
</dbReference>
<dbReference type="STRING" id="1056495.Calag_0400"/>
<dbReference type="FunCoup" id="L0AAX0">
    <property type="interactions" value="174"/>
</dbReference>
<dbReference type="SUPFAM" id="SSF52833">
    <property type="entry name" value="Thioredoxin-like"/>
    <property type="match status" value="1"/>
</dbReference>
<evidence type="ECO:0000259" key="1">
    <source>
        <dbReference type="PROSITE" id="PS51352"/>
    </source>
</evidence>
<dbReference type="Pfam" id="PF00085">
    <property type="entry name" value="Thioredoxin"/>
    <property type="match status" value="1"/>
</dbReference>
<dbReference type="AlphaFoldDB" id="L0AAX0"/>
<feature type="domain" description="Thioredoxin" evidence="1">
    <location>
        <begin position="10"/>
        <end position="136"/>
    </location>
</feature>
<dbReference type="CDD" id="cd02947">
    <property type="entry name" value="TRX_family"/>
    <property type="match status" value="1"/>
</dbReference>
<name>L0AAX0_CALLD</name>
<dbReference type="eggNOG" id="arCOG01972">
    <property type="taxonomic scope" value="Archaea"/>
</dbReference>
<dbReference type="PANTHER" id="PTHR45663">
    <property type="entry name" value="GEO12009P1"/>
    <property type="match status" value="1"/>
</dbReference>
<evidence type="ECO:0000313" key="3">
    <source>
        <dbReference type="Proteomes" id="UP000010469"/>
    </source>
</evidence>
<protein>
    <submittedName>
        <fullName evidence="2">Thioredoxin domain-containing protein</fullName>
    </submittedName>
</protein>
<dbReference type="InParanoid" id="L0AAX0"/>
<dbReference type="PROSITE" id="PS51352">
    <property type="entry name" value="THIOREDOXIN_2"/>
    <property type="match status" value="1"/>
</dbReference>
<dbReference type="GO" id="GO:0015035">
    <property type="term" value="F:protein-disulfide reductase activity"/>
    <property type="evidence" value="ECO:0007669"/>
    <property type="project" value="TreeGrafter"/>
</dbReference>
<dbReference type="RefSeq" id="WP_015232068.1">
    <property type="nucleotide sequence ID" value="NC_019791.1"/>
</dbReference>
<proteinExistence type="predicted"/>
<organism evidence="2 3">
    <name type="scientific">Caldisphaera lagunensis (strain DSM 15908 / JCM 11604 / ANMR 0165 / IC-154)</name>
    <dbReference type="NCBI Taxonomy" id="1056495"/>
    <lineage>
        <taxon>Archaea</taxon>
        <taxon>Thermoproteota</taxon>
        <taxon>Thermoprotei</taxon>
        <taxon>Acidilobales</taxon>
        <taxon>Caldisphaeraceae</taxon>
        <taxon>Caldisphaera</taxon>
    </lineage>
</organism>
<gene>
    <name evidence="2" type="ordered locus">Calag_0400</name>
</gene>
<reference evidence="3" key="1">
    <citation type="submission" date="2012-03" db="EMBL/GenBank/DDBJ databases">
        <title>Complete genome of Caldisphaera lagunensis DSM 15908.</title>
        <authorList>
            <person name="Lucas S."/>
            <person name="Copeland A."/>
            <person name="Lapidus A."/>
            <person name="Glavina del Rio T."/>
            <person name="Dalin E."/>
            <person name="Tice H."/>
            <person name="Bruce D."/>
            <person name="Goodwin L."/>
            <person name="Pitluck S."/>
            <person name="Peters L."/>
            <person name="Mikhailova N."/>
            <person name="Teshima H."/>
            <person name="Kyrpides N."/>
            <person name="Mavromatis K."/>
            <person name="Ivanova N."/>
            <person name="Brettin T."/>
            <person name="Detter J.C."/>
            <person name="Han C."/>
            <person name="Larimer F."/>
            <person name="Land M."/>
            <person name="Hauser L."/>
            <person name="Markowitz V."/>
            <person name="Cheng J.-F."/>
            <person name="Hugenholtz P."/>
            <person name="Woyke T."/>
            <person name="Wu D."/>
            <person name="Spring S."/>
            <person name="Schroeder M."/>
            <person name="Brambilla E."/>
            <person name="Klenk H.-P."/>
            <person name="Eisen J.A."/>
        </authorList>
    </citation>
    <scope>NUCLEOTIDE SEQUENCE [LARGE SCALE GENOMIC DNA]</scope>
    <source>
        <strain evidence="3">DSM 15908 / JCM 11604 / IC-154</strain>
    </source>
</reference>
<dbReference type="KEGG" id="clg:Calag_0400"/>
<dbReference type="InterPro" id="IPR013766">
    <property type="entry name" value="Thioredoxin_domain"/>
</dbReference>
<dbReference type="EMBL" id="CP003378">
    <property type="protein sequence ID" value="AFZ70170.1"/>
    <property type="molecule type" value="Genomic_DNA"/>
</dbReference>
<keyword evidence="3" id="KW-1185">Reference proteome</keyword>
<dbReference type="Gene3D" id="3.40.30.10">
    <property type="entry name" value="Glutaredoxin"/>
    <property type="match status" value="1"/>
</dbReference>
<dbReference type="Proteomes" id="UP000010469">
    <property type="component" value="Chromosome"/>
</dbReference>
<dbReference type="GO" id="GO:0005737">
    <property type="term" value="C:cytoplasm"/>
    <property type="evidence" value="ECO:0007669"/>
    <property type="project" value="TreeGrafter"/>
</dbReference>
<dbReference type="GeneID" id="14211660"/>
<evidence type="ECO:0000313" key="2">
    <source>
        <dbReference type="EMBL" id="AFZ70170.1"/>
    </source>
</evidence>
<dbReference type="InterPro" id="IPR036249">
    <property type="entry name" value="Thioredoxin-like_sf"/>
</dbReference>
<sequence>MVNENAENLGKELSRLLMSKAEALENSLKEIVVEVKSDNFNEIINKNKLVFLFFTAEWCGPCISFLQTFREVASQHIVPNVFYGKVDVDSSYAIADKYKVKHIPSILIIVNGEVVDSIVGQTNKEKLENRISSYIKSL</sequence>
<dbReference type="HOGENOM" id="CLU_090389_10_1_2"/>
<accession>L0AAX0</accession>